<sequence>MAREFLLVDGYNVIHAWDELRRIVNEQNLEIARSRLLEILSNYQGYKKIDVIVVFDAHRVKGTRKVITYHNINVVFTKEVETADHYIEKVVHQIGRDYRVRVATSDGLEQIIILGKGASRMSARELYTEVKQVEKNMRKKFIEKKQLDHSNRLEGHLDSGVLEWMEKMRRK</sequence>
<dbReference type="PANTHER" id="PTHR34547:SF1">
    <property type="entry name" value="YACP-LIKE NYN DOMAIN PROTEIN"/>
    <property type="match status" value="1"/>
</dbReference>
<dbReference type="InterPro" id="IPR010298">
    <property type="entry name" value="YacP-like"/>
</dbReference>
<dbReference type="PANTHER" id="PTHR34547">
    <property type="entry name" value="YACP-LIKE NYN DOMAIN PROTEIN"/>
    <property type="match status" value="1"/>
</dbReference>
<dbReference type="RefSeq" id="WP_212698198.1">
    <property type="nucleotide sequence ID" value="NZ_CP058649.1"/>
</dbReference>
<protein>
    <submittedName>
        <fullName evidence="1">NYN domain-containing protein</fullName>
    </submittedName>
</protein>
<proteinExistence type="predicted"/>
<dbReference type="EMBL" id="CP058649">
    <property type="protein sequence ID" value="QUI22706.1"/>
    <property type="molecule type" value="Genomic_DNA"/>
</dbReference>
<dbReference type="KEGG" id="vpy:HZI73_10550"/>
<accession>A0A8J8SGK8</accession>
<dbReference type="AlphaFoldDB" id="A0A8J8SGK8"/>
<name>A0A8J8SGK8_9FIRM</name>
<dbReference type="Proteomes" id="UP000683246">
    <property type="component" value="Chromosome"/>
</dbReference>
<evidence type="ECO:0000313" key="1">
    <source>
        <dbReference type="EMBL" id="QUI22706.1"/>
    </source>
</evidence>
<dbReference type="CDD" id="cd10912">
    <property type="entry name" value="PIN_YacP-like"/>
    <property type="match status" value="1"/>
</dbReference>
<dbReference type="Pfam" id="PF05991">
    <property type="entry name" value="NYN_YacP"/>
    <property type="match status" value="1"/>
</dbReference>
<evidence type="ECO:0000313" key="2">
    <source>
        <dbReference type="Proteomes" id="UP000683246"/>
    </source>
</evidence>
<organism evidence="1 2">
    <name type="scientific">Vallitalea pronyensis</name>
    <dbReference type="NCBI Taxonomy" id="1348613"/>
    <lineage>
        <taxon>Bacteria</taxon>
        <taxon>Bacillati</taxon>
        <taxon>Bacillota</taxon>
        <taxon>Clostridia</taxon>
        <taxon>Lachnospirales</taxon>
        <taxon>Vallitaleaceae</taxon>
        <taxon>Vallitalea</taxon>
    </lineage>
</organism>
<keyword evidence="2" id="KW-1185">Reference proteome</keyword>
<gene>
    <name evidence="1" type="ORF">HZI73_10550</name>
</gene>
<reference evidence="1" key="1">
    <citation type="submission" date="2020-07" db="EMBL/GenBank/DDBJ databases">
        <title>Vallitalea pronyensis genome.</title>
        <authorList>
            <person name="Postec A."/>
        </authorList>
    </citation>
    <scope>NUCLEOTIDE SEQUENCE</scope>
    <source>
        <strain evidence="1">FatNI3</strain>
    </source>
</reference>